<dbReference type="Gene3D" id="2.160.20.60">
    <property type="entry name" value="Glutamate synthase, alpha subunit, C-terminal domain"/>
    <property type="match status" value="1"/>
</dbReference>
<dbReference type="PANTHER" id="PTHR39673:SF8">
    <property type="entry name" value="GLUTAMATE SYNTHASE ALPHA SUBUNIT C-TERMINAL DOMAIN-CONTAINING PROTEIN"/>
    <property type="match status" value="1"/>
</dbReference>
<accession>A0A7G9YG44</accession>
<name>A0A7G9YG44_9EURY</name>
<dbReference type="GO" id="GO:0016491">
    <property type="term" value="F:oxidoreductase activity"/>
    <property type="evidence" value="ECO:0007669"/>
    <property type="project" value="InterPro"/>
</dbReference>
<dbReference type="EMBL" id="MT631236">
    <property type="protein sequence ID" value="QNO46978.1"/>
    <property type="molecule type" value="Genomic_DNA"/>
</dbReference>
<dbReference type="PANTHER" id="PTHR39673">
    <property type="entry name" value="TUNGSTEN FORMYLMETHANOFURAN DEHYDROGENASE, SUBUNIT C (FWDC)"/>
    <property type="match status" value="1"/>
</dbReference>
<reference evidence="1" key="1">
    <citation type="submission" date="2020-06" db="EMBL/GenBank/DDBJ databases">
        <title>Unique genomic features of the anaerobic methanotrophic archaea.</title>
        <authorList>
            <person name="Chadwick G.L."/>
            <person name="Skennerton C.T."/>
            <person name="Laso-Perez R."/>
            <person name="Leu A.O."/>
            <person name="Speth D.R."/>
            <person name="Yu H."/>
            <person name="Morgan-Lang C."/>
            <person name="Hatzenpichler R."/>
            <person name="Goudeau D."/>
            <person name="Malmstrom R."/>
            <person name="Brazelton W.J."/>
            <person name="Woyke T."/>
            <person name="Hallam S.J."/>
            <person name="Tyson G.W."/>
            <person name="Wegener G."/>
            <person name="Boetius A."/>
            <person name="Orphan V."/>
        </authorList>
    </citation>
    <scope>NUCLEOTIDE SEQUENCE</scope>
</reference>
<protein>
    <submittedName>
        <fullName evidence="1">Uncharacterized protein</fullName>
    </submittedName>
</protein>
<proteinExistence type="predicted"/>
<sequence length="307" mass="32573">MNIEIEFTSPRKCVCDFTYNFYWQHQGKELDPDGVIPDQKGTDYTYRDLVTALTKKETVTIKGDIGKRLCSNAGADMRYFGGTGGIIDTGNVIVDGDVGTRMGMGMASGGIYVSGKVAEPLGNIIEVQSDLAGFRKYRSITDLLHSGSADGLLPPNTFDGMRLTLADGIRRDTIAARCSADCKVVVNGDADLSVGMLMSAGELRILGDVGMNAGTLLSGGTVVIEGNAGEFAAADMRAGVLIIKGKSKGFVGGKMRGGAVFLKGGGAVIPPVRKVPLKGADYRLLTRTMRTNQIEAMMYTKYSVNGL</sequence>
<gene>
    <name evidence="1" type="ORF">CLAIAILK_00040</name>
</gene>
<evidence type="ECO:0000313" key="1">
    <source>
        <dbReference type="EMBL" id="QNO46978.1"/>
    </source>
</evidence>
<dbReference type="AlphaFoldDB" id="A0A7G9YG44"/>
<dbReference type="InterPro" id="IPR036485">
    <property type="entry name" value="Glu_synth_asu_C_sf"/>
</dbReference>
<organism evidence="1">
    <name type="scientific">Candidatus Methanogaster sp. ANME-2c ERB4</name>
    <dbReference type="NCBI Taxonomy" id="2759911"/>
    <lineage>
        <taxon>Archaea</taxon>
        <taxon>Methanobacteriati</taxon>
        <taxon>Methanobacteriota</taxon>
        <taxon>Stenosarchaea group</taxon>
        <taxon>Methanomicrobia</taxon>
        <taxon>Methanosarcinales</taxon>
        <taxon>ANME-2 cluster</taxon>
        <taxon>Candidatus Methanogasteraceae</taxon>
        <taxon>Candidatus Methanogaster</taxon>
    </lineage>
</organism>
<dbReference type="SUPFAM" id="SSF69336">
    <property type="entry name" value="Alpha subunit of glutamate synthase, C-terminal domain"/>
    <property type="match status" value="1"/>
</dbReference>